<gene>
    <name evidence="1" type="ORF">METZ01_LOCUS161379</name>
</gene>
<sequence length="302" mass="35369">VYDPLFQKSLKEAPWEEWLSQPGYFEVQDEYIERFIDWIYSTKLNKMSDGCKFHSKRYLRRDIIIGTTQSFDEAYFRYAGRRLRIFRGEFAYHRRCYENHAWLDEHIGNKANGEWAEPLEPGDWVIVSMPFCGTGGEHPKLKDLLDNCLALDVPVVLDCAWFGTCYGLDFDLNHPAITEVSFSLSKGIGLGNMRTGIRYSNYPRNDRGTIALQNDYNHLVLSNCQIALHQMANFNPDFVANKYLDWYKQLCAKYSMIETNCLHVTMLPRYHEDFEYFLIDESYVKVGVREALKAVRRGELKL</sequence>
<feature type="non-terminal residue" evidence="1">
    <location>
        <position position="1"/>
    </location>
</feature>
<name>A0A382B450_9ZZZZ</name>
<evidence type="ECO:0008006" key="2">
    <source>
        <dbReference type="Google" id="ProtNLM"/>
    </source>
</evidence>
<dbReference type="InterPro" id="IPR015424">
    <property type="entry name" value="PyrdxlP-dep_Trfase"/>
</dbReference>
<protein>
    <recommendedName>
        <fullName evidence="2">Aminotransferase class I/classII domain-containing protein</fullName>
    </recommendedName>
</protein>
<dbReference type="SUPFAM" id="SSF53383">
    <property type="entry name" value="PLP-dependent transferases"/>
    <property type="match status" value="1"/>
</dbReference>
<reference evidence="1" key="1">
    <citation type="submission" date="2018-05" db="EMBL/GenBank/DDBJ databases">
        <authorList>
            <person name="Lanie J.A."/>
            <person name="Ng W.-L."/>
            <person name="Kazmierczak K.M."/>
            <person name="Andrzejewski T.M."/>
            <person name="Davidsen T.M."/>
            <person name="Wayne K.J."/>
            <person name="Tettelin H."/>
            <person name="Glass J.I."/>
            <person name="Rusch D."/>
            <person name="Podicherti R."/>
            <person name="Tsui H.-C.T."/>
            <person name="Winkler M.E."/>
        </authorList>
    </citation>
    <scope>NUCLEOTIDE SEQUENCE</scope>
</reference>
<evidence type="ECO:0000313" key="1">
    <source>
        <dbReference type="EMBL" id="SVB08525.1"/>
    </source>
</evidence>
<dbReference type="EMBL" id="UINC01028110">
    <property type="protein sequence ID" value="SVB08525.1"/>
    <property type="molecule type" value="Genomic_DNA"/>
</dbReference>
<accession>A0A382B450</accession>
<dbReference type="AlphaFoldDB" id="A0A382B450"/>
<organism evidence="1">
    <name type="scientific">marine metagenome</name>
    <dbReference type="NCBI Taxonomy" id="408172"/>
    <lineage>
        <taxon>unclassified sequences</taxon>
        <taxon>metagenomes</taxon>
        <taxon>ecological metagenomes</taxon>
    </lineage>
</organism>
<proteinExistence type="predicted"/>